<feature type="transmembrane region" description="Helical" evidence="7">
    <location>
        <begin position="226"/>
        <end position="250"/>
    </location>
</feature>
<feature type="transmembrane region" description="Helical" evidence="7">
    <location>
        <begin position="316"/>
        <end position="338"/>
    </location>
</feature>
<dbReference type="CDD" id="cd09630">
    <property type="entry name" value="CDH_like_cytochrome"/>
    <property type="match status" value="1"/>
</dbReference>
<dbReference type="Pfam" id="PF16010">
    <property type="entry name" value="CDH-cyt"/>
    <property type="match status" value="1"/>
</dbReference>
<evidence type="ECO:0000256" key="2">
    <source>
        <dbReference type="ARBA" id="ARBA00022448"/>
    </source>
</evidence>
<dbReference type="Gene3D" id="2.60.40.1210">
    <property type="entry name" value="Cellobiose dehydrogenase, cytochrome domain"/>
    <property type="match status" value="1"/>
</dbReference>
<evidence type="ECO:0000256" key="6">
    <source>
        <dbReference type="ARBA" id="ARBA00023136"/>
    </source>
</evidence>
<keyword evidence="2" id="KW-0813">Transport</keyword>
<evidence type="ECO:0000313" key="9">
    <source>
        <dbReference type="EMBL" id="CAG8591524.1"/>
    </source>
</evidence>
<evidence type="ECO:0000256" key="5">
    <source>
        <dbReference type="ARBA" id="ARBA00022989"/>
    </source>
</evidence>
<dbReference type="InterPro" id="IPR015920">
    <property type="entry name" value="Cellobiose_DH-like_cyt"/>
</dbReference>
<feature type="transmembrane region" description="Helical" evidence="7">
    <location>
        <begin position="190"/>
        <end position="214"/>
    </location>
</feature>
<dbReference type="EMBL" id="CAJVPI010001052">
    <property type="protein sequence ID" value="CAG8591524.1"/>
    <property type="molecule type" value="Genomic_DNA"/>
</dbReference>
<dbReference type="AlphaFoldDB" id="A0A9N9C835"/>
<dbReference type="OrthoDB" id="19261at2759"/>
<protein>
    <submittedName>
        <fullName evidence="9">4109_t:CDS:1</fullName>
    </submittedName>
</protein>
<dbReference type="SUPFAM" id="SSF49344">
    <property type="entry name" value="CBD9-like"/>
    <property type="match status" value="1"/>
</dbReference>
<keyword evidence="5 7" id="KW-1133">Transmembrane helix</keyword>
<keyword evidence="6 7" id="KW-0472">Membrane</keyword>
<dbReference type="Gene3D" id="1.20.120.1770">
    <property type="match status" value="1"/>
</dbReference>
<dbReference type="PANTHER" id="PTHR47797">
    <property type="entry name" value="DEHYDROGENASE, PUTATIVE (AFU_ORTHOLOGUE AFUA_8G05805)-RELATED"/>
    <property type="match status" value="1"/>
</dbReference>
<proteinExistence type="predicted"/>
<dbReference type="Proteomes" id="UP000789739">
    <property type="component" value="Unassembled WGS sequence"/>
</dbReference>
<keyword evidence="4" id="KW-0249">Electron transport</keyword>
<dbReference type="SMART" id="SM00664">
    <property type="entry name" value="DoH"/>
    <property type="match status" value="1"/>
</dbReference>
<dbReference type="InterPro" id="IPR006593">
    <property type="entry name" value="Cyt_b561/ferric_Rdtase_TM"/>
</dbReference>
<feature type="transmembrane region" description="Helical" evidence="7">
    <location>
        <begin position="290"/>
        <end position="310"/>
    </location>
</feature>
<evidence type="ECO:0000256" key="3">
    <source>
        <dbReference type="ARBA" id="ARBA00022692"/>
    </source>
</evidence>
<dbReference type="PROSITE" id="PS50836">
    <property type="entry name" value="DOMON"/>
    <property type="match status" value="1"/>
</dbReference>
<evidence type="ECO:0000259" key="8">
    <source>
        <dbReference type="PROSITE" id="PS50836"/>
    </source>
</evidence>
<feature type="domain" description="DOMON" evidence="8">
    <location>
        <begin position="31"/>
        <end position="151"/>
    </location>
</feature>
<dbReference type="CDD" id="cd08760">
    <property type="entry name" value="Cyt_b561_FRRS1_like"/>
    <property type="match status" value="1"/>
</dbReference>
<evidence type="ECO:0000313" key="10">
    <source>
        <dbReference type="Proteomes" id="UP000789739"/>
    </source>
</evidence>
<name>A0A9N9C835_9GLOM</name>
<dbReference type="InterPro" id="IPR005018">
    <property type="entry name" value="DOMON_domain"/>
</dbReference>
<dbReference type="SMART" id="SM00665">
    <property type="entry name" value="B561"/>
    <property type="match status" value="1"/>
</dbReference>
<gene>
    <name evidence="9" type="ORF">PBRASI_LOCUS7149</name>
</gene>
<comment type="caution">
    <text evidence="9">The sequence shown here is derived from an EMBL/GenBank/DDBJ whole genome shotgun (WGS) entry which is preliminary data.</text>
</comment>
<dbReference type="GO" id="GO:0016020">
    <property type="term" value="C:membrane"/>
    <property type="evidence" value="ECO:0007669"/>
    <property type="project" value="UniProtKB-SubCell"/>
</dbReference>
<evidence type="ECO:0000256" key="1">
    <source>
        <dbReference type="ARBA" id="ARBA00004370"/>
    </source>
</evidence>
<evidence type="ECO:0000256" key="7">
    <source>
        <dbReference type="SAM" id="Phobius"/>
    </source>
</evidence>
<sequence length="368" mass="41533">MKVQQRLGILVAIVVLAIQGVFGFCNKKLNYCFTISPAVSPLNDGKDYVEFRLEAPKDVGWAGVGIGQWMTNSYLIVAWPNSDGNVTVSQRIANDYYDGAVATSNQADLILDKEASGIQNGKFVAVIRRAVTVETNTIQTDGKQWFVYAIGSTRPPNEYNVTLEQHEPDHMGATELIVGQGGQGITDKYLTIHAIFMFLAWTVATPLAIFIVRFGRKALPKSWFRLHWGIQAFVTTTCIIIGFTFAVMALGGLQHEHAHHKLGYAIIVGFVMQLGLGVFHHVMFDKRREWFGRLLFVFVLFQIELGLRLFSDVTMGWYVAYYVYLSTIIAVFLGFSFYQWRRKSKASGYEFDDNRNFVKMDETGSMHD</sequence>
<feature type="transmembrane region" description="Helical" evidence="7">
    <location>
        <begin position="262"/>
        <end position="283"/>
    </location>
</feature>
<keyword evidence="10" id="KW-1185">Reference proteome</keyword>
<organism evidence="9 10">
    <name type="scientific">Paraglomus brasilianum</name>
    <dbReference type="NCBI Taxonomy" id="144538"/>
    <lineage>
        <taxon>Eukaryota</taxon>
        <taxon>Fungi</taxon>
        <taxon>Fungi incertae sedis</taxon>
        <taxon>Mucoromycota</taxon>
        <taxon>Glomeromycotina</taxon>
        <taxon>Glomeromycetes</taxon>
        <taxon>Paraglomerales</taxon>
        <taxon>Paraglomeraceae</taxon>
        <taxon>Paraglomus</taxon>
    </lineage>
</organism>
<keyword evidence="3 7" id="KW-0812">Transmembrane</keyword>
<comment type="subcellular location">
    <subcellularLocation>
        <location evidence="1">Membrane</location>
    </subcellularLocation>
</comment>
<reference evidence="9" key="1">
    <citation type="submission" date="2021-06" db="EMBL/GenBank/DDBJ databases">
        <authorList>
            <person name="Kallberg Y."/>
            <person name="Tangrot J."/>
            <person name="Rosling A."/>
        </authorList>
    </citation>
    <scope>NUCLEOTIDE SEQUENCE</scope>
    <source>
        <strain evidence="9">BR232B</strain>
    </source>
</reference>
<evidence type="ECO:0000256" key="4">
    <source>
        <dbReference type="ARBA" id="ARBA00022982"/>
    </source>
</evidence>
<accession>A0A9N9C835</accession>
<dbReference type="PANTHER" id="PTHR47797:SF3">
    <property type="entry name" value="CYTOCHROME B561 DOMAIN-CONTAINING PROTEIN"/>
    <property type="match status" value="1"/>
</dbReference>